<dbReference type="InterPro" id="IPR025241">
    <property type="entry name" value="DUF4190"/>
</dbReference>
<dbReference type="AlphaFoldDB" id="C7QHL0"/>
<dbReference type="Pfam" id="PF13828">
    <property type="entry name" value="DUF4190"/>
    <property type="match status" value="1"/>
</dbReference>
<protein>
    <recommendedName>
        <fullName evidence="3">DUF4190 domain-containing protein</fullName>
    </recommendedName>
</protein>
<evidence type="ECO:0000259" key="3">
    <source>
        <dbReference type="Pfam" id="PF13828"/>
    </source>
</evidence>
<keyword evidence="2" id="KW-0812">Transmembrane</keyword>
<feature type="transmembrane region" description="Helical" evidence="2">
    <location>
        <begin position="149"/>
        <end position="173"/>
    </location>
</feature>
<organism evidence="4 5">
    <name type="scientific">Catenulispora acidiphila (strain DSM 44928 / JCM 14897 / NBRC 102108 / NRRL B-24433 / ID139908)</name>
    <dbReference type="NCBI Taxonomy" id="479433"/>
    <lineage>
        <taxon>Bacteria</taxon>
        <taxon>Bacillati</taxon>
        <taxon>Actinomycetota</taxon>
        <taxon>Actinomycetes</taxon>
        <taxon>Catenulisporales</taxon>
        <taxon>Catenulisporaceae</taxon>
        <taxon>Catenulispora</taxon>
    </lineage>
</organism>
<dbReference type="EMBL" id="CP001700">
    <property type="protein sequence ID" value="ACU71035.1"/>
    <property type="molecule type" value="Genomic_DNA"/>
</dbReference>
<feature type="domain" description="DUF4190" evidence="3">
    <location>
        <begin position="98"/>
        <end position="165"/>
    </location>
</feature>
<evidence type="ECO:0000313" key="5">
    <source>
        <dbReference type="Proteomes" id="UP000000851"/>
    </source>
</evidence>
<name>C7QHL0_CATAD</name>
<dbReference type="RefSeq" id="WP_012786328.1">
    <property type="nucleotide sequence ID" value="NC_013131.1"/>
</dbReference>
<feature type="region of interest" description="Disordered" evidence="1">
    <location>
        <begin position="1"/>
        <end position="55"/>
    </location>
</feature>
<keyword evidence="2" id="KW-1133">Transmembrane helix</keyword>
<evidence type="ECO:0000256" key="1">
    <source>
        <dbReference type="SAM" id="MobiDB-lite"/>
    </source>
</evidence>
<dbReference type="STRING" id="479433.Caci_2116"/>
<evidence type="ECO:0000313" key="4">
    <source>
        <dbReference type="EMBL" id="ACU71035.1"/>
    </source>
</evidence>
<proteinExistence type="predicted"/>
<gene>
    <name evidence="4" type="ordered locus">Caci_2116</name>
</gene>
<keyword evidence="2" id="KW-0472">Membrane</keyword>
<keyword evidence="5" id="KW-1185">Reference proteome</keyword>
<dbReference type="InParanoid" id="C7QHL0"/>
<feature type="transmembrane region" description="Helical" evidence="2">
    <location>
        <begin position="100"/>
        <end position="129"/>
    </location>
</feature>
<reference evidence="4 5" key="1">
    <citation type="journal article" date="2009" name="Stand. Genomic Sci.">
        <title>Complete genome sequence of Catenulispora acidiphila type strain (ID 139908).</title>
        <authorList>
            <person name="Copeland A."/>
            <person name="Lapidus A."/>
            <person name="Glavina Del Rio T."/>
            <person name="Nolan M."/>
            <person name="Lucas S."/>
            <person name="Chen F."/>
            <person name="Tice H."/>
            <person name="Cheng J.F."/>
            <person name="Bruce D."/>
            <person name="Goodwin L."/>
            <person name="Pitluck S."/>
            <person name="Mikhailova N."/>
            <person name="Pati A."/>
            <person name="Ivanova N."/>
            <person name="Mavromatis K."/>
            <person name="Chen A."/>
            <person name="Palaniappan K."/>
            <person name="Chain P."/>
            <person name="Land M."/>
            <person name="Hauser L."/>
            <person name="Chang Y.J."/>
            <person name="Jeffries C.D."/>
            <person name="Chertkov O."/>
            <person name="Brettin T."/>
            <person name="Detter J.C."/>
            <person name="Han C."/>
            <person name="Ali Z."/>
            <person name="Tindall B.J."/>
            <person name="Goker M."/>
            <person name="Bristow J."/>
            <person name="Eisen J.A."/>
            <person name="Markowitz V."/>
            <person name="Hugenholtz P."/>
            <person name="Kyrpides N.C."/>
            <person name="Klenk H.P."/>
        </authorList>
    </citation>
    <scope>NUCLEOTIDE SEQUENCE [LARGE SCALE GENOMIC DNA]</scope>
    <source>
        <strain evidence="5">DSM 44928 / JCM 14897 / NBRC 102108 / NRRL B-24433 / ID139908</strain>
    </source>
</reference>
<dbReference type="KEGG" id="cai:Caci_2116"/>
<dbReference type="OrthoDB" id="3626872at2"/>
<dbReference type="Proteomes" id="UP000000851">
    <property type="component" value="Chromosome"/>
</dbReference>
<dbReference type="HOGENOM" id="CLU_1537313_0_0_11"/>
<feature type="compositionally biased region" description="Low complexity" evidence="1">
    <location>
        <begin position="17"/>
        <end position="26"/>
    </location>
</feature>
<evidence type="ECO:0000256" key="2">
    <source>
        <dbReference type="SAM" id="Phobius"/>
    </source>
</evidence>
<accession>C7QHL0</accession>
<sequence>MSDTAAGGQGSGTEGFAPPGDGYAPPGYAPPGYAPPRYAQQDAVPPGYASPTQDMVPVQPTFPTSFSAAPQYFGPQPPQLYPGGYYGPPMLRPQTSGMAVAGMVTGICSMLLFWAPLLAPVLAIMGLVFSGMGISQSSRQGWTGTGMAIAGLVCSAITAVIWVLLVIFVVALFV</sequence>